<dbReference type="Proteomes" id="UP000284431">
    <property type="component" value="Unassembled WGS sequence"/>
</dbReference>
<dbReference type="EMBL" id="QSCS01000006">
    <property type="protein sequence ID" value="RGY27890.1"/>
    <property type="molecule type" value="Genomic_DNA"/>
</dbReference>
<dbReference type="EMBL" id="JAUONL010000005">
    <property type="protein sequence ID" value="MDO6357762.1"/>
    <property type="molecule type" value="Genomic_DNA"/>
</dbReference>
<reference evidence="7 10" key="2">
    <citation type="submission" date="2018-08" db="EMBL/GenBank/DDBJ databases">
        <title>A genome reference for cultivated species of the human gut microbiota.</title>
        <authorList>
            <person name="Zou Y."/>
            <person name="Xue W."/>
            <person name="Luo G."/>
        </authorList>
    </citation>
    <scope>NUCLEOTIDE SEQUENCE [LARGE SCALE GENOMIC DNA]</scope>
    <source>
        <strain evidence="7 10">OF02-6LB</strain>
    </source>
</reference>
<dbReference type="EMBL" id="CZAI01000002">
    <property type="protein sequence ID" value="CUP03707.1"/>
    <property type="molecule type" value="Genomic_DNA"/>
</dbReference>
<dbReference type="RefSeq" id="WP_005680351.1">
    <property type="nucleotide sequence ID" value="NZ_CABMOQ010000005.1"/>
</dbReference>
<dbReference type="Proteomes" id="UP001170023">
    <property type="component" value="Unassembled WGS sequence"/>
</dbReference>
<evidence type="ECO:0000256" key="1">
    <source>
        <dbReference type="SAM" id="Phobius"/>
    </source>
</evidence>
<dbReference type="GeneID" id="75113557"/>
<dbReference type="STRING" id="47678.ERS852494_01405"/>
<accession>A0A174K121</accession>
<evidence type="ECO:0000313" key="2">
    <source>
        <dbReference type="EMBL" id="CUP03707.1"/>
    </source>
</evidence>
<evidence type="ECO:0000313" key="5">
    <source>
        <dbReference type="EMBL" id="KAA5502516.1"/>
    </source>
</evidence>
<dbReference type="EMBL" id="VVYD01000002">
    <property type="protein sequence ID" value="KAA5502516.1"/>
    <property type="molecule type" value="Genomic_DNA"/>
</dbReference>
<evidence type="ECO:0000313" key="3">
    <source>
        <dbReference type="EMBL" id="CUP57654.1"/>
    </source>
</evidence>
<dbReference type="EMBL" id="CZBL01000002">
    <property type="protein sequence ID" value="CUP57654.1"/>
    <property type="molecule type" value="Genomic_DNA"/>
</dbReference>
<keyword evidence="1" id="KW-1133">Transmembrane helix</keyword>
<evidence type="ECO:0000313" key="4">
    <source>
        <dbReference type="EMBL" id="KAA5476824.1"/>
    </source>
</evidence>
<evidence type="ECO:0000313" key="6">
    <source>
        <dbReference type="EMBL" id="MDO6357762.1"/>
    </source>
</evidence>
<dbReference type="Proteomes" id="UP000427825">
    <property type="component" value="Unassembled WGS sequence"/>
</dbReference>
<feature type="transmembrane region" description="Helical" evidence="1">
    <location>
        <begin position="46"/>
        <end position="67"/>
    </location>
</feature>
<dbReference type="Proteomes" id="UP000095657">
    <property type="component" value="Unassembled WGS sequence"/>
</dbReference>
<reference evidence="6" key="4">
    <citation type="submission" date="2023-07" db="EMBL/GenBank/DDBJ databases">
        <title>Whole Genome Sequencing of Colonoscopy isolates.</title>
        <authorList>
            <person name="Surve S.V."/>
            <person name="Valls R.A."/>
            <person name="Barrak K.E."/>
            <person name="Gardner T.B."/>
            <person name="O'Toole G.A."/>
        </authorList>
    </citation>
    <scope>NUCLEOTIDE SEQUENCE</scope>
    <source>
        <strain evidence="6">GP0119</strain>
    </source>
</reference>
<dbReference type="Proteomes" id="UP000095725">
    <property type="component" value="Unassembled WGS sequence"/>
</dbReference>
<evidence type="ECO:0000313" key="7">
    <source>
        <dbReference type="EMBL" id="RGY27890.1"/>
    </source>
</evidence>
<evidence type="ECO:0000313" key="8">
    <source>
        <dbReference type="Proteomes" id="UP000095657"/>
    </source>
</evidence>
<keyword evidence="1" id="KW-0812">Transmembrane</keyword>
<reference evidence="11 12" key="3">
    <citation type="journal article" date="2019" name="Nat. Med.">
        <title>A library of human gut bacterial isolates paired with longitudinal multiomics data enables mechanistic microbiome research.</title>
        <authorList>
            <person name="Poyet M."/>
            <person name="Groussin M."/>
            <person name="Gibbons S.M."/>
            <person name="Avila-Pacheco J."/>
            <person name="Jiang X."/>
            <person name="Kearney S.M."/>
            <person name="Perrotta A.R."/>
            <person name="Berdy B."/>
            <person name="Zhao S."/>
            <person name="Lieberman T.D."/>
            <person name="Swanson P.K."/>
            <person name="Smith M."/>
            <person name="Roesemann S."/>
            <person name="Alexander J.E."/>
            <person name="Rich S.A."/>
            <person name="Livny J."/>
            <person name="Vlamakis H."/>
            <person name="Clish C."/>
            <person name="Bullock K."/>
            <person name="Deik A."/>
            <person name="Scott J."/>
            <person name="Pierce K.A."/>
            <person name="Xavier R.J."/>
            <person name="Alm E.J."/>
        </authorList>
    </citation>
    <scope>NUCLEOTIDE SEQUENCE [LARGE SCALE GENOMIC DNA]</scope>
    <source>
        <strain evidence="5 11">BIOML-A19</strain>
        <strain evidence="4 12">BIOML-A25</strain>
    </source>
</reference>
<organism evidence="2 8">
    <name type="scientific">Bacteroides caccae</name>
    <dbReference type="NCBI Taxonomy" id="47678"/>
    <lineage>
        <taxon>Bacteria</taxon>
        <taxon>Pseudomonadati</taxon>
        <taxon>Bacteroidota</taxon>
        <taxon>Bacteroidia</taxon>
        <taxon>Bacteroidales</taxon>
        <taxon>Bacteroidaceae</taxon>
        <taxon>Bacteroides</taxon>
    </lineage>
</organism>
<protein>
    <submittedName>
        <fullName evidence="2">Uncharacterized protein</fullName>
    </submittedName>
</protein>
<name>A0A174K121_9BACE</name>
<gene>
    <name evidence="7" type="ORF">DXA49_05575</name>
    <name evidence="2" type="ORF">ERS852494_01405</name>
    <name evidence="3" type="ORF">ERS852558_00500</name>
    <name evidence="5" type="ORF">F2Y31_04525</name>
    <name evidence="4" type="ORF">F2Y39_12900</name>
    <name evidence="6" type="ORF">Q4469_08680</name>
</gene>
<dbReference type="AlphaFoldDB" id="A0A174K121"/>
<evidence type="ECO:0000313" key="9">
    <source>
        <dbReference type="Proteomes" id="UP000095725"/>
    </source>
</evidence>
<proteinExistence type="predicted"/>
<evidence type="ECO:0000313" key="12">
    <source>
        <dbReference type="Proteomes" id="UP000427825"/>
    </source>
</evidence>
<dbReference type="EMBL" id="VVYJ01000006">
    <property type="protein sequence ID" value="KAA5476824.1"/>
    <property type="molecule type" value="Genomic_DNA"/>
</dbReference>
<evidence type="ECO:0000313" key="10">
    <source>
        <dbReference type="Proteomes" id="UP000284431"/>
    </source>
</evidence>
<dbReference type="Proteomes" id="UP000368418">
    <property type="component" value="Unassembled WGS sequence"/>
</dbReference>
<evidence type="ECO:0000313" key="11">
    <source>
        <dbReference type="Proteomes" id="UP000368418"/>
    </source>
</evidence>
<reference evidence="8 9" key="1">
    <citation type="submission" date="2015-09" db="EMBL/GenBank/DDBJ databases">
        <authorList>
            <consortium name="Pathogen Informatics"/>
        </authorList>
    </citation>
    <scope>NUCLEOTIDE SEQUENCE [LARGE SCALE GENOMIC DNA]</scope>
    <source>
        <strain evidence="2 8">2789STDY5834880</strain>
        <strain evidence="3 9">2789STDY5834946</strain>
    </source>
</reference>
<sequence length="118" mass="13359">MKKDFDFDDIGKRTPYTTPDGFFEDVQRKVMERTGVKQQRKSHMKLIISTVVAIAAVLAGILFVPSLRQMDEVKSSSSNTLAVDRSNGTDPVDTWIKELSDEELEELVSFSENDIFLN</sequence>
<keyword evidence="1" id="KW-0472">Membrane</keyword>